<comment type="caution">
    <text evidence="1">The sequence shown here is derived from an EMBL/GenBank/DDBJ whole genome shotgun (WGS) entry which is preliminary data.</text>
</comment>
<evidence type="ECO:0000313" key="1">
    <source>
        <dbReference type="EMBL" id="TMX02748.1"/>
    </source>
</evidence>
<reference evidence="1" key="1">
    <citation type="submission" date="2019-05" db="EMBL/GenBank/DDBJ databases">
        <title>The de novo reference genome and transcriptome assemblies of the wild tomato species Solanum chilense.</title>
        <authorList>
            <person name="Stam R."/>
            <person name="Nosenko T."/>
            <person name="Hoerger A.C."/>
            <person name="Stephan W."/>
            <person name="Seidel M.A."/>
            <person name="Kuhn J.M.M."/>
            <person name="Haberer G."/>
            <person name="Tellier A."/>
        </authorList>
    </citation>
    <scope>NUCLEOTIDE SEQUENCE</scope>
    <source>
        <tissue evidence="1">Mature leaves</tissue>
    </source>
</reference>
<dbReference type="AlphaFoldDB" id="A0A6N2C8R9"/>
<organism evidence="1">
    <name type="scientific">Solanum chilense</name>
    <name type="common">Tomato</name>
    <name type="synonym">Lycopersicon chilense</name>
    <dbReference type="NCBI Taxonomy" id="4083"/>
    <lineage>
        <taxon>Eukaryota</taxon>
        <taxon>Viridiplantae</taxon>
        <taxon>Streptophyta</taxon>
        <taxon>Embryophyta</taxon>
        <taxon>Tracheophyta</taxon>
        <taxon>Spermatophyta</taxon>
        <taxon>Magnoliopsida</taxon>
        <taxon>eudicotyledons</taxon>
        <taxon>Gunneridae</taxon>
        <taxon>Pentapetalae</taxon>
        <taxon>asterids</taxon>
        <taxon>lamiids</taxon>
        <taxon>Solanales</taxon>
        <taxon>Solanaceae</taxon>
        <taxon>Solanoideae</taxon>
        <taxon>Solaneae</taxon>
        <taxon>Solanum</taxon>
        <taxon>Solanum subgen. Lycopersicon</taxon>
    </lineage>
</organism>
<dbReference type="EMBL" id="RXGB01000577">
    <property type="protein sequence ID" value="TMX02748.1"/>
    <property type="molecule type" value="Genomic_DNA"/>
</dbReference>
<sequence>MTSRLKFASVRSPTINPATLEAVGLLYCRPSWLLSDRMRIWNCACGYSLYLSFAIRNDLTETLCSSSISDIPCTISVSTSSCIPLLILFFISHYRYHINIVV</sequence>
<protein>
    <submittedName>
        <fullName evidence="1">Uncharacterized protein</fullName>
    </submittedName>
</protein>
<accession>A0A6N2C8R9</accession>
<gene>
    <name evidence="1" type="ORF">EJD97_020094</name>
</gene>
<name>A0A6N2C8R9_SOLCI</name>
<proteinExistence type="predicted"/>